<evidence type="ECO:0008006" key="3">
    <source>
        <dbReference type="Google" id="ProtNLM"/>
    </source>
</evidence>
<sequence>MKRLLIILFVIFPLHCSIGQTLSPYYKIKSAERVKQVLKDFESAFGLLTNPYIVDREERDEANDRMYATLRRDARFENDLIPGNKGTKTIDFEEYKRIAFIGYKKGGLSWHFEWEEAGFQSIPEGYLVLFYGKKSLFGSYRGQKHLQLENVPCRAGVFLKMDGNQVTEARIGFMDTDLKDKGNATVSLTDQRNPLELLTLPEVIDKLAGQIIHSLPEKDVWKLFIEEITFDGLGISNDFSKQLTGTLKSSLARMSSNIQTDPTGSTSPGTLLKLKGRYYKSGNFLKVGVQLFDGLDHATGFVLSSEILLSNVPNAGIEPDEKLIEDASRVQAILTSADKVQPAAKEDELLLEVSTDKGYGPQSYREGDIMTLKVRANKPCTVRMIYQDASKNIVQLRNEDFTITSEAVGKWIYMPEQFECAAPFGFEMLFAYATEGKFKPIEKTRSLNGFTFILDDLKNIVELTAGNGQSQKIAKRTIPITTQPRRKKL</sequence>
<comment type="caution">
    <text evidence="1">The sequence shown here is derived from an EMBL/GenBank/DDBJ whole genome shotgun (WGS) entry which is preliminary data.</text>
</comment>
<keyword evidence="2" id="KW-1185">Reference proteome</keyword>
<dbReference type="RefSeq" id="WP_188929131.1">
    <property type="nucleotide sequence ID" value="NZ_BMIA01000001.1"/>
</dbReference>
<dbReference type="Proteomes" id="UP000600214">
    <property type="component" value="Unassembled WGS sequence"/>
</dbReference>
<reference evidence="2" key="1">
    <citation type="journal article" date="2019" name="Int. J. Syst. Evol. Microbiol.">
        <title>The Global Catalogue of Microorganisms (GCM) 10K type strain sequencing project: providing services to taxonomists for standard genome sequencing and annotation.</title>
        <authorList>
            <consortium name="The Broad Institute Genomics Platform"/>
            <consortium name="The Broad Institute Genome Sequencing Center for Infectious Disease"/>
            <person name="Wu L."/>
            <person name="Ma J."/>
        </authorList>
    </citation>
    <scope>NUCLEOTIDE SEQUENCE [LARGE SCALE GENOMIC DNA]</scope>
    <source>
        <strain evidence="2">CGMCC 1.15288</strain>
    </source>
</reference>
<accession>A0ABQ1YGD8</accession>
<organism evidence="1 2">
    <name type="scientific">Dyadobacter endophyticus</name>
    <dbReference type="NCBI Taxonomy" id="1749036"/>
    <lineage>
        <taxon>Bacteria</taxon>
        <taxon>Pseudomonadati</taxon>
        <taxon>Bacteroidota</taxon>
        <taxon>Cytophagia</taxon>
        <taxon>Cytophagales</taxon>
        <taxon>Spirosomataceae</taxon>
        <taxon>Dyadobacter</taxon>
    </lineage>
</organism>
<proteinExistence type="predicted"/>
<protein>
    <recommendedName>
        <fullName evidence="3">DUF4384 domain-containing protein</fullName>
    </recommendedName>
</protein>
<name>A0ABQ1YGD8_9BACT</name>
<evidence type="ECO:0000313" key="2">
    <source>
        <dbReference type="Proteomes" id="UP000600214"/>
    </source>
</evidence>
<dbReference type="EMBL" id="BMIA01000001">
    <property type="protein sequence ID" value="GGH25254.1"/>
    <property type="molecule type" value="Genomic_DNA"/>
</dbReference>
<gene>
    <name evidence="1" type="ORF">GCM10007423_09320</name>
</gene>
<evidence type="ECO:0000313" key="1">
    <source>
        <dbReference type="EMBL" id="GGH25254.1"/>
    </source>
</evidence>